<dbReference type="AlphaFoldDB" id="A0A3D9CAF0"/>
<dbReference type="EMBL" id="QNVT01000008">
    <property type="protein sequence ID" value="REC62491.1"/>
    <property type="molecule type" value="Genomic_DNA"/>
</dbReference>
<comment type="caution">
    <text evidence="1">The sequence shown here is derived from an EMBL/GenBank/DDBJ whole genome shotgun (WGS) entry which is preliminary data.</text>
</comment>
<proteinExistence type="predicted"/>
<organism evidence="1 2">
    <name type="scientific">Chryseobacterium pennae</name>
    <dbReference type="NCBI Taxonomy" id="2258962"/>
    <lineage>
        <taxon>Bacteria</taxon>
        <taxon>Pseudomonadati</taxon>
        <taxon>Bacteroidota</taxon>
        <taxon>Flavobacteriia</taxon>
        <taxon>Flavobacteriales</taxon>
        <taxon>Weeksellaceae</taxon>
        <taxon>Chryseobacterium group</taxon>
        <taxon>Chryseobacterium</taxon>
    </lineage>
</organism>
<keyword evidence="2" id="KW-1185">Reference proteome</keyword>
<accession>A0A3D9CAF0</accession>
<evidence type="ECO:0000313" key="1">
    <source>
        <dbReference type="EMBL" id="REC62491.1"/>
    </source>
</evidence>
<name>A0A3D9CAF0_9FLAO</name>
<dbReference type="Proteomes" id="UP000256686">
    <property type="component" value="Unassembled WGS sequence"/>
</dbReference>
<reference evidence="2" key="1">
    <citation type="submission" date="2018-06" db="EMBL/GenBank/DDBJ databases">
        <authorList>
            <person name="Lum Nde A."/>
            <person name="Hugo C."/>
        </authorList>
    </citation>
    <scope>NUCLEOTIDE SEQUENCE [LARGE SCALE GENOMIC DNA]</scope>
    <source>
        <strain evidence="2">1_F178</strain>
    </source>
</reference>
<sequence length="178" mass="21268">MYWLKVKRLCPAVIKRNNLVKKIRKLNSYQFNDMKSIEQRLDENYIPGCIKHKDEYQFYLMPIAWWILNYAEYSPSILQDISRQNFRNGAFNITDDKIDPFFISISEDQISIPEVKSMIENFTEEYSAITFFIDFDKKIFISAFDYIETETYLPDETWNGRYGNPTDYIPKSIVDQIS</sequence>
<protein>
    <submittedName>
        <fullName evidence="1">Uncharacterized protein</fullName>
    </submittedName>
</protein>
<gene>
    <name evidence="1" type="ORF">DRF65_10385</name>
</gene>
<evidence type="ECO:0000313" key="2">
    <source>
        <dbReference type="Proteomes" id="UP000256686"/>
    </source>
</evidence>